<accession>A0AAV9XTK9</accession>
<evidence type="ECO:0000313" key="2">
    <source>
        <dbReference type="EMBL" id="KAK6588026.1"/>
    </source>
</evidence>
<reference evidence="2 3" key="1">
    <citation type="submission" date="2023-10" db="EMBL/GenBank/DDBJ databases">
        <title>Comparative genomics analysis reveals potential genetic determinants of host preference in Cryptosporidium xiaoi.</title>
        <authorList>
            <person name="Xiao L."/>
            <person name="Li J."/>
        </authorList>
    </citation>
    <scope>NUCLEOTIDE SEQUENCE [LARGE SCALE GENOMIC DNA]</scope>
    <source>
        <strain evidence="2 3">52996</strain>
    </source>
</reference>
<name>A0AAV9XTK9_9CRYT</name>
<dbReference type="AlphaFoldDB" id="A0AAV9XTK9"/>
<evidence type="ECO:0000313" key="3">
    <source>
        <dbReference type="Proteomes" id="UP001311799"/>
    </source>
</evidence>
<gene>
    <name evidence="2" type="ORF">RS030_71086</name>
</gene>
<protein>
    <submittedName>
        <fullName evidence="2">Uncharacterized protein</fullName>
    </submittedName>
</protein>
<feature type="region of interest" description="Disordered" evidence="1">
    <location>
        <begin position="352"/>
        <end position="373"/>
    </location>
</feature>
<sequence>MSDKIKGLAIPSHLRLDTLSLSCISTGLTPKNEAKNTSLNRGALSTRSVGGKYLDFDGKVPLQLPSSRSLRTSQRVNRSSIQQLNRTGSVEAKKSESGDEFVKKQVQETSYKSKICRGNVTTPKGFEFATNERAEQRLRHQRSSSSGAYLYGSGIHNSNVLNIRDLSLNMHQISCGKSTNPPISARSCSSIGANSIMSNRSRMTTIPRPFHFETDLRASNKSKILSERLGSLKERFNEEVLNKNREYNEDKRLRNIIESIRDNGIGGICANADVSSYTGNRNDALEAKSGVVNNNNEQTGAGFGLTSLGKNESRFRVRNLSRSTTIPKSPKFATQMRLENKRAQLRGLLDSLISGDNSKEAREDPSEPERRREAISEISGDRVSNTNVLYEHNSIAQVTSLVSDNEKKDSYISRSVINNDSKDIQGNNLQKLPKLRGFLSMNSFSHLGRQSINNNTLDSNTTKLKSSELGEKGIEESTKGTRLMGENDNNNSLPRCHARIINSIRRINALETNIPNNWKFQATIARKQLQQLIGNEDTEFIPLNIDDNSVKEREGIPNEQDIILNEKFSEEDLKTPLPRTFR</sequence>
<evidence type="ECO:0000256" key="1">
    <source>
        <dbReference type="SAM" id="MobiDB-lite"/>
    </source>
</evidence>
<dbReference type="EMBL" id="JAWDEY010000035">
    <property type="protein sequence ID" value="KAK6588026.1"/>
    <property type="molecule type" value="Genomic_DNA"/>
</dbReference>
<proteinExistence type="predicted"/>
<organism evidence="2 3">
    <name type="scientific">Cryptosporidium xiaoi</name>
    <dbReference type="NCBI Taxonomy" id="659607"/>
    <lineage>
        <taxon>Eukaryota</taxon>
        <taxon>Sar</taxon>
        <taxon>Alveolata</taxon>
        <taxon>Apicomplexa</taxon>
        <taxon>Conoidasida</taxon>
        <taxon>Coccidia</taxon>
        <taxon>Eucoccidiorida</taxon>
        <taxon>Eimeriorina</taxon>
        <taxon>Cryptosporidiidae</taxon>
        <taxon>Cryptosporidium</taxon>
    </lineage>
</organism>
<dbReference type="Proteomes" id="UP001311799">
    <property type="component" value="Unassembled WGS sequence"/>
</dbReference>
<comment type="caution">
    <text evidence="2">The sequence shown here is derived from an EMBL/GenBank/DDBJ whole genome shotgun (WGS) entry which is preliminary data.</text>
</comment>
<keyword evidence="3" id="KW-1185">Reference proteome</keyword>
<feature type="compositionally biased region" description="Basic and acidic residues" evidence="1">
    <location>
        <begin position="357"/>
        <end position="373"/>
    </location>
</feature>